<evidence type="ECO:0000313" key="2">
    <source>
        <dbReference type="Proteomes" id="UP000053144"/>
    </source>
</evidence>
<dbReference type="EMBL" id="CM003373">
    <property type="protein sequence ID" value="KOM38409.1"/>
    <property type="molecule type" value="Genomic_DNA"/>
</dbReference>
<proteinExistence type="predicted"/>
<sequence>MGSTLLDIIWDDDIWTIVAQVQLDEDACSEADLMMIYRIVNEIKIHWPSLIYETMIKAKRHSRALIPTTRLTILPSVKWDSSCKEIPKSIVMMWGT</sequence>
<gene>
    <name evidence="1" type="ORF">LR48_Vigan03g179100</name>
</gene>
<dbReference type="Proteomes" id="UP000053144">
    <property type="component" value="Chromosome 3"/>
</dbReference>
<evidence type="ECO:0000313" key="1">
    <source>
        <dbReference type="EMBL" id="KOM38409.1"/>
    </source>
</evidence>
<accession>A0A0L9U7I2</accession>
<name>A0A0L9U7I2_PHAAN</name>
<dbReference type="AlphaFoldDB" id="A0A0L9U7I2"/>
<reference evidence="2" key="1">
    <citation type="journal article" date="2015" name="Proc. Natl. Acad. Sci. U.S.A.">
        <title>Genome sequencing of adzuki bean (Vigna angularis) provides insight into high starch and low fat accumulation and domestication.</title>
        <authorList>
            <person name="Yang K."/>
            <person name="Tian Z."/>
            <person name="Chen C."/>
            <person name="Luo L."/>
            <person name="Zhao B."/>
            <person name="Wang Z."/>
            <person name="Yu L."/>
            <person name="Li Y."/>
            <person name="Sun Y."/>
            <person name="Li W."/>
            <person name="Chen Y."/>
            <person name="Li Y."/>
            <person name="Zhang Y."/>
            <person name="Ai D."/>
            <person name="Zhao J."/>
            <person name="Shang C."/>
            <person name="Ma Y."/>
            <person name="Wu B."/>
            <person name="Wang M."/>
            <person name="Gao L."/>
            <person name="Sun D."/>
            <person name="Zhang P."/>
            <person name="Guo F."/>
            <person name="Wang W."/>
            <person name="Li Y."/>
            <person name="Wang J."/>
            <person name="Varshney R.K."/>
            <person name="Wang J."/>
            <person name="Ling H.Q."/>
            <person name="Wan P."/>
        </authorList>
    </citation>
    <scope>NUCLEOTIDE SEQUENCE</scope>
    <source>
        <strain evidence="2">cv. Jingnong 6</strain>
    </source>
</reference>
<protein>
    <submittedName>
        <fullName evidence="1">Uncharacterized protein</fullName>
    </submittedName>
</protein>
<organism evidence="1 2">
    <name type="scientific">Phaseolus angularis</name>
    <name type="common">Azuki bean</name>
    <name type="synonym">Vigna angularis</name>
    <dbReference type="NCBI Taxonomy" id="3914"/>
    <lineage>
        <taxon>Eukaryota</taxon>
        <taxon>Viridiplantae</taxon>
        <taxon>Streptophyta</taxon>
        <taxon>Embryophyta</taxon>
        <taxon>Tracheophyta</taxon>
        <taxon>Spermatophyta</taxon>
        <taxon>Magnoliopsida</taxon>
        <taxon>eudicotyledons</taxon>
        <taxon>Gunneridae</taxon>
        <taxon>Pentapetalae</taxon>
        <taxon>rosids</taxon>
        <taxon>fabids</taxon>
        <taxon>Fabales</taxon>
        <taxon>Fabaceae</taxon>
        <taxon>Papilionoideae</taxon>
        <taxon>50 kb inversion clade</taxon>
        <taxon>NPAAA clade</taxon>
        <taxon>indigoferoid/millettioid clade</taxon>
        <taxon>Phaseoleae</taxon>
        <taxon>Vigna</taxon>
    </lineage>
</organism>
<dbReference type="Gramene" id="KOM38409">
    <property type="protein sequence ID" value="KOM38409"/>
    <property type="gene ID" value="LR48_Vigan03g179100"/>
</dbReference>